<organism evidence="7 8">
    <name type="scientific">Sphagnum troendelagicum</name>
    <dbReference type="NCBI Taxonomy" id="128251"/>
    <lineage>
        <taxon>Eukaryota</taxon>
        <taxon>Viridiplantae</taxon>
        <taxon>Streptophyta</taxon>
        <taxon>Embryophyta</taxon>
        <taxon>Bryophyta</taxon>
        <taxon>Sphagnophytina</taxon>
        <taxon>Sphagnopsida</taxon>
        <taxon>Sphagnales</taxon>
        <taxon>Sphagnaceae</taxon>
        <taxon>Sphagnum</taxon>
    </lineage>
</organism>
<evidence type="ECO:0000313" key="8">
    <source>
        <dbReference type="Proteomes" id="UP001497512"/>
    </source>
</evidence>
<evidence type="ECO:0000256" key="5">
    <source>
        <dbReference type="ARBA" id="ARBA00023242"/>
    </source>
</evidence>
<dbReference type="SUPFAM" id="SSF54171">
    <property type="entry name" value="DNA-binding domain"/>
    <property type="match status" value="1"/>
</dbReference>
<feature type="non-terminal residue" evidence="7">
    <location>
        <position position="1"/>
    </location>
</feature>
<feature type="non-terminal residue" evidence="7">
    <location>
        <position position="189"/>
    </location>
</feature>
<keyword evidence="4" id="KW-0804">Transcription</keyword>
<reference evidence="7" key="1">
    <citation type="submission" date="2024-02" db="EMBL/GenBank/DDBJ databases">
        <authorList>
            <consortium name="ELIXIR-Norway"/>
            <consortium name="Elixir Norway"/>
        </authorList>
    </citation>
    <scope>NUCLEOTIDE SEQUENCE</scope>
</reference>
<dbReference type="PROSITE" id="PS51032">
    <property type="entry name" value="AP2_ERF"/>
    <property type="match status" value="1"/>
</dbReference>
<keyword evidence="8" id="KW-1185">Reference proteome</keyword>
<evidence type="ECO:0000256" key="3">
    <source>
        <dbReference type="ARBA" id="ARBA00023125"/>
    </source>
</evidence>
<feature type="domain" description="AP2/ERF" evidence="6">
    <location>
        <begin position="6"/>
        <end position="63"/>
    </location>
</feature>
<keyword evidence="2" id="KW-0805">Transcription regulation</keyword>
<dbReference type="PANTHER" id="PTHR31194">
    <property type="entry name" value="SHN SHINE , DNA BINDING / TRANSCRIPTION FACTOR"/>
    <property type="match status" value="1"/>
</dbReference>
<dbReference type="PANTHER" id="PTHR31194:SF192">
    <property type="entry name" value="OS02G0797100 PROTEIN"/>
    <property type="match status" value="1"/>
</dbReference>
<accession>A0ABP0UHN8</accession>
<proteinExistence type="predicted"/>
<evidence type="ECO:0000256" key="4">
    <source>
        <dbReference type="ARBA" id="ARBA00023163"/>
    </source>
</evidence>
<evidence type="ECO:0000259" key="6">
    <source>
        <dbReference type="PROSITE" id="PS51032"/>
    </source>
</evidence>
<dbReference type="SMART" id="SM00380">
    <property type="entry name" value="AP2"/>
    <property type="match status" value="1"/>
</dbReference>
<keyword evidence="5" id="KW-0539">Nucleus</keyword>
<dbReference type="Gene3D" id="3.30.730.10">
    <property type="entry name" value="AP2/ERF domain"/>
    <property type="match status" value="1"/>
</dbReference>
<evidence type="ECO:0000313" key="7">
    <source>
        <dbReference type="EMBL" id="CAK9222306.1"/>
    </source>
</evidence>
<dbReference type="InterPro" id="IPR001471">
    <property type="entry name" value="AP2/ERF_dom"/>
</dbReference>
<evidence type="ECO:0000256" key="2">
    <source>
        <dbReference type="ARBA" id="ARBA00023015"/>
    </source>
</evidence>
<gene>
    <name evidence="7" type="ORF">CSSPTR1EN2_LOCUS15999</name>
</gene>
<dbReference type="InterPro" id="IPR036955">
    <property type="entry name" value="AP2/ERF_dom_sf"/>
</dbReference>
<dbReference type="EMBL" id="OZ019896">
    <property type="protein sequence ID" value="CAK9222306.1"/>
    <property type="molecule type" value="Genomic_DNA"/>
</dbReference>
<dbReference type="Proteomes" id="UP001497512">
    <property type="component" value="Chromosome 4"/>
</dbReference>
<evidence type="ECO:0000256" key="1">
    <source>
        <dbReference type="ARBA" id="ARBA00004123"/>
    </source>
</evidence>
<dbReference type="InterPro" id="IPR016177">
    <property type="entry name" value="DNA-bd_dom_sf"/>
</dbReference>
<dbReference type="CDD" id="cd00018">
    <property type="entry name" value="AP2"/>
    <property type="match status" value="1"/>
</dbReference>
<protein>
    <recommendedName>
        <fullName evidence="6">AP2/ERF domain-containing protein</fullName>
    </recommendedName>
</protein>
<dbReference type="PRINTS" id="PR00367">
    <property type="entry name" value="ETHRSPELEMNT"/>
</dbReference>
<comment type="subcellular location">
    <subcellularLocation>
        <location evidence="1">Nucleus</location>
    </subcellularLocation>
</comment>
<sequence>MGRPQRYRGVRQRHWGSWVSEIRHPVLKTRVWLGTFETAEDAATAYDEAARLMCGNRARTNFPFDPNAPYTAKTQMLSATLSAKLHRCSSTMEQSLTCLCLDAEQSNLGIWQKKTGRQAEANWLRKVQFDSCSSNCSPLLKPDQPAGAAAGSQISSYMSEEDKFASEMIEELLGYNSAGQFQLMSPALS</sequence>
<keyword evidence="3" id="KW-0238">DNA-binding</keyword>
<name>A0ABP0UHN8_9BRYO</name>
<dbReference type="InterPro" id="IPR050913">
    <property type="entry name" value="AP2/ERF_ERF"/>
</dbReference>
<dbReference type="Pfam" id="PF00847">
    <property type="entry name" value="AP2"/>
    <property type="match status" value="1"/>
</dbReference>